<evidence type="ECO:0000313" key="2">
    <source>
        <dbReference type="Proteomes" id="UP000664940"/>
    </source>
</evidence>
<sequence>MANTHCGQIIPAGPFLVFFGGGGVVLLPSPLLWLSLLCPLPLPAGLTTLLLPARAISANAWTQSPSFLTCRCSVSPSAYCQPWDACISGPVQPALALVLSMMPEYHSREGFFLWSLSLPLPSGQ</sequence>
<accession>A0A833ZUD1</accession>
<organism evidence="1 2">
    <name type="scientific">Phyllostomus discolor</name>
    <name type="common">pale spear-nosed bat</name>
    <dbReference type="NCBI Taxonomy" id="89673"/>
    <lineage>
        <taxon>Eukaryota</taxon>
        <taxon>Metazoa</taxon>
        <taxon>Chordata</taxon>
        <taxon>Craniata</taxon>
        <taxon>Vertebrata</taxon>
        <taxon>Euteleostomi</taxon>
        <taxon>Mammalia</taxon>
        <taxon>Eutheria</taxon>
        <taxon>Laurasiatheria</taxon>
        <taxon>Chiroptera</taxon>
        <taxon>Yangochiroptera</taxon>
        <taxon>Phyllostomidae</taxon>
        <taxon>Phyllostominae</taxon>
        <taxon>Phyllostomus</taxon>
    </lineage>
</organism>
<comment type="caution">
    <text evidence="1">The sequence shown here is derived from an EMBL/GenBank/DDBJ whole genome shotgun (WGS) entry which is preliminary data.</text>
</comment>
<name>A0A833ZUD1_9CHIR</name>
<dbReference type="AlphaFoldDB" id="A0A833ZUD1"/>
<evidence type="ECO:0000313" key="1">
    <source>
        <dbReference type="EMBL" id="KAF6100014.1"/>
    </source>
</evidence>
<protein>
    <submittedName>
        <fullName evidence="1">Uncharacterized protein</fullName>
    </submittedName>
</protein>
<proteinExistence type="predicted"/>
<dbReference type="EMBL" id="JABVXQ010000007">
    <property type="protein sequence ID" value="KAF6100014.1"/>
    <property type="molecule type" value="Genomic_DNA"/>
</dbReference>
<reference evidence="1 2" key="1">
    <citation type="journal article" date="2020" name="Nature">
        <title>Six reference-quality genomes reveal evolution of bat adaptations.</title>
        <authorList>
            <person name="Jebb D."/>
            <person name="Huang Z."/>
            <person name="Pippel M."/>
            <person name="Hughes G.M."/>
            <person name="Lavrichenko K."/>
            <person name="Devanna P."/>
            <person name="Winkler S."/>
            <person name="Jermiin L.S."/>
            <person name="Skirmuntt E.C."/>
            <person name="Katzourakis A."/>
            <person name="Burkitt-Gray L."/>
            <person name="Ray D.A."/>
            <person name="Sullivan K.A.M."/>
            <person name="Roscito J.G."/>
            <person name="Kirilenko B.M."/>
            <person name="Davalos L.M."/>
            <person name="Corthals A.P."/>
            <person name="Power M.L."/>
            <person name="Jones G."/>
            <person name="Ransome R.D."/>
            <person name="Dechmann D.K.N."/>
            <person name="Locatelli A.G."/>
            <person name="Puechmaille S.J."/>
            <person name="Fedrigo O."/>
            <person name="Jarvis E.D."/>
            <person name="Hiller M."/>
            <person name="Vernes S.C."/>
            <person name="Myers E.W."/>
            <person name="Teeling E.C."/>
        </authorList>
    </citation>
    <scope>NUCLEOTIDE SEQUENCE [LARGE SCALE GENOMIC DNA]</scope>
    <source>
        <strain evidence="1">Bat1K_MPI-CBG_1</strain>
    </source>
</reference>
<gene>
    <name evidence="1" type="ORF">HJG60_011725</name>
</gene>
<dbReference type="Proteomes" id="UP000664940">
    <property type="component" value="Unassembled WGS sequence"/>
</dbReference>